<comment type="caution">
    <text evidence="1">The sequence shown here is derived from an EMBL/GenBank/DDBJ whole genome shotgun (WGS) entry which is preliminary data.</text>
</comment>
<accession>A0A4S4AQE0</accession>
<reference evidence="1 2" key="1">
    <citation type="submission" date="2019-04" db="EMBL/GenBank/DDBJ databases">
        <title>Azoarcus nasutitermitis sp. nov. isolated from termite nest.</title>
        <authorList>
            <person name="Lin S.-Y."/>
            <person name="Hameed A."/>
            <person name="Hsu Y.-H."/>
            <person name="Young C.-C."/>
        </authorList>
    </citation>
    <scope>NUCLEOTIDE SEQUENCE [LARGE SCALE GENOMIC DNA]</scope>
    <source>
        <strain evidence="1 2">CC-YHH838</strain>
    </source>
</reference>
<evidence type="ECO:0000313" key="1">
    <source>
        <dbReference type="EMBL" id="THF61472.1"/>
    </source>
</evidence>
<gene>
    <name evidence="1" type="ORF">E6C76_20550</name>
</gene>
<dbReference type="OrthoDB" id="5297125at2"/>
<name>A0A4S4AQE0_9RHOO</name>
<dbReference type="Proteomes" id="UP000308430">
    <property type="component" value="Unassembled WGS sequence"/>
</dbReference>
<organism evidence="1 2">
    <name type="scientific">Pseudothauera nasutitermitis</name>
    <dbReference type="NCBI Taxonomy" id="2565930"/>
    <lineage>
        <taxon>Bacteria</taxon>
        <taxon>Pseudomonadati</taxon>
        <taxon>Pseudomonadota</taxon>
        <taxon>Betaproteobacteria</taxon>
        <taxon>Rhodocyclales</taxon>
        <taxon>Zoogloeaceae</taxon>
        <taxon>Pseudothauera</taxon>
    </lineage>
</organism>
<dbReference type="AlphaFoldDB" id="A0A4S4AQE0"/>
<dbReference type="EMBL" id="SSOC01000009">
    <property type="protein sequence ID" value="THF61472.1"/>
    <property type="molecule type" value="Genomic_DNA"/>
</dbReference>
<keyword evidence="2" id="KW-1185">Reference proteome</keyword>
<proteinExistence type="predicted"/>
<protein>
    <submittedName>
        <fullName evidence="1">Uncharacterized protein</fullName>
    </submittedName>
</protein>
<dbReference type="RefSeq" id="WP_136350133.1">
    <property type="nucleotide sequence ID" value="NZ_SSOC01000009.1"/>
</dbReference>
<sequence length="81" mass="8756">MTDARDAGPAMPVWQAPDGSPIACVEKLRVLAQNHQELHQVALDALEDALLMGCCEQQVRAALHALIDALEPRFGGSLPQR</sequence>
<evidence type="ECO:0000313" key="2">
    <source>
        <dbReference type="Proteomes" id="UP000308430"/>
    </source>
</evidence>